<dbReference type="HAMAP" id="MF_01208">
    <property type="entry name" value="PyrE"/>
    <property type="match status" value="1"/>
</dbReference>
<dbReference type="InterPro" id="IPR014732">
    <property type="entry name" value="OMPdecase"/>
</dbReference>
<feature type="binding site" evidence="15">
    <location>
        <position position="423"/>
    </location>
    <ligand>
        <name>substrate</name>
    </ligand>
</feature>
<dbReference type="SUPFAM" id="SSF53271">
    <property type="entry name" value="PRTase-like"/>
    <property type="match status" value="1"/>
</dbReference>
<dbReference type="EC" id="4.1.1.23" evidence="6"/>
<evidence type="ECO:0000256" key="4">
    <source>
        <dbReference type="ARBA" id="ARBA00009769"/>
    </source>
</evidence>
<dbReference type="GO" id="GO:0019856">
    <property type="term" value="P:pyrimidine nucleobase biosynthetic process"/>
    <property type="evidence" value="ECO:0000318"/>
    <property type="project" value="GO_Central"/>
</dbReference>
<reference evidence="17 18" key="2">
    <citation type="journal article" date="2010" name="Nucleic Acids Res.">
        <title>BeetleBase in 2010: revisions to provide comprehensive genomic information for Tribolium castaneum.</title>
        <authorList>
            <person name="Kim H.S."/>
            <person name="Murphy T."/>
            <person name="Xia J."/>
            <person name="Caragea D."/>
            <person name="Park Y."/>
            <person name="Beeman R.W."/>
            <person name="Lorenzen M.D."/>
            <person name="Butcher S."/>
            <person name="Manak J.R."/>
            <person name="Brown S.J."/>
        </authorList>
    </citation>
    <scope>GENOME REANNOTATION</scope>
    <source>
        <strain evidence="17 18">Georgia GA2</strain>
    </source>
</reference>
<dbReference type="EC" id="2.4.2.10" evidence="5"/>
<dbReference type="InterPro" id="IPR001754">
    <property type="entry name" value="OMPdeCOase_dom"/>
</dbReference>
<dbReference type="GO" id="GO:0006222">
    <property type="term" value="P:UMP biosynthetic process"/>
    <property type="evidence" value="ECO:0000318"/>
    <property type="project" value="GO_Central"/>
</dbReference>
<dbReference type="Gene3D" id="3.20.20.70">
    <property type="entry name" value="Aldolase class I"/>
    <property type="match status" value="1"/>
</dbReference>
<dbReference type="InterPro" id="IPR029057">
    <property type="entry name" value="PRTase-like"/>
</dbReference>
<dbReference type="CDD" id="cd06223">
    <property type="entry name" value="PRTases_typeI"/>
    <property type="match status" value="1"/>
</dbReference>
<dbReference type="HOGENOM" id="CLU_049275_1_0_1"/>
<keyword evidence="8" id="KW-0328">Glycosyltransferase</keyword>
<reference evidence="17 18" key="1">
    <citation type="journal article" date="2008" name="Nature">
        <title>The genome of the model beetle and pest Tribolium castaneum.</title>
        <authorList>
            <consortium name="Tribolium Genome Sequencing Consortium"/>
            <person name="Richards S."/>
            <person name="Gibbs R.A."/>
            <person name="Weinstock G.M."/>
            <person name="Brown S.J."/>
            <person name="Denell R."/>
            <person name="Beeman R.W."/>
            <person name="Gibbs R."/>
            <person name="Beeman R.W."/>
            <person name="Brown S.J."/>
            <person name="Bucher G."/>
            <person name="Friedrich M."/>
            <person name="Grimmelikhuijzen C.J."/>
            <person name="Klingler M."/>
            <person name="Lorenzen M."/>
            <person name="Richards S."/>
            <person name="Roth S."/>
            <person name="Schroder R."/>
            <person name="Tautz D."/>
            <person name="Zdobnov E.M."/>
            <person name="Muzny D."/>
            <person name="Gibbs R.A."/>
            <person name="Weinstock G.M."/>
            <person name="Attaway T."/>
            <person name="Bell S."/>
            <person name="Buhay C.J."/>
            <person name="Chandrabose M.N."/>
            <person name="Chavez D."/>
            <person name="Clerk-Blankenburg K.P."/>
            <person name="Cree A."/>
            <person name="Dao M."/>
            <person name="Davis C."/>
            <person name="Chacko J."/>
            <person name="Dinh H."/>
            <person name="Dugan-Rocha S."/>
            <person name="Fowler G."/>
            <person name="Garner T.T."/>
            <person name="Garnes J."/>
            <person name="Gnirke A."/>
            <person name="Hawes A."/>
            <person name="Hernandez J."/>
            <person name="Hines S."/>
            <person name="Holder M."/>
            <person name="Hume J."/>
            <person name="Jhangiani S.N."/>
            <person name="Joshi V."/>
            <person name="Khan Z.M."/>
            <person name="Jackson L."/>
            <person name="Kovar C."/>
            <person name="Kowis A."/>
            <person name="Lee S."/>
            <person name="Lewis L.R."/>
            <person name="Margolis J."/>
            <person name="Morgan M."/>
            <person name="Nazareth L.V."/>
            <person name="Nguyen N."/>
            <person name="Okwuonu G."/>
            <person name="Parker D."/>
            <person name="Richards S."/>
            <person name="Ruiz S.J."/>
            <person name="Santibanez J."/>
            <person name="Savard J."/>
            <person name="Scherer S.E."/>
            <person name="Schneider B."/>
            <person name="Sodergren E."/>
            <person name="Tautz D."/>
            <person name="Vattahil S."/>
            <person name="Villasana D."/>
            <person name="White C.S."/>
            <person name="Wright R."/>
            <person name="Park Y."/>
            <person name="Beeman R.W."/>
            <person name="Lord J."/>
            <person name="Oppert B."/>
            <person name="Lorenzen M."/>
            <person name="Brown S."/>
            <person name="Wang L."/>
            <person name="Savard J."/>
            <person name="Tautz D."/>
            <person name="Richards S."/>
            <person name="Weinstock G."/>
            <person name="Gibbs R.A."/>
            <person name="Liu Y."/>
            <person name="Worley K."/>
            <person name="Weinstock G."/>
            <person name="Elsik C.G."/>
            <person name="Reese J.T."/>
            <person name="Elhaik E."/>
            <person name="Landan G."/>
            <person name="Graur D."/>
            <person name="Arensburger P."/>
            <person name="Atkinson P."/>
            <person name="Beeman R.W."/>
            <person name="Beidler J."/>
            <person name="Brown S.J."/>
            <person name="Demuth J.P."/>
            <person name="Drury D.W."/>
            <person name="Du Y.Z."/>
            <person name="Fujiwara H."/>
            <person name="Lorenzen M."/>
            <person name="Maselli V."/>
            <person name="Osanai M."/>
            <person name="Park Y."/>
            <person name="Robertson H.M."/>
            <person name="Tu Z."/>
            <person name="Wang J.J."/>
            <person name="Wang S."/>
            <person name="Richards S."/>
            <person name="Song H."/>
            <person name="Zhang L."/>
            <person name="Sodergren E."/>
            <person name="Werner D."/>
            <person name="Stanke M."/>
            <person name="Morgenstern B."/>
            <person name="Solovyev V."/>
            <person name="Kosarev P."/>
            <person name="Brown G."/>
            <person name="Chen H.C."/>
            <person name="Ermolaeva O."/>
            <person name="Hlavina W."/>
            <person name="Kapustin Y."/>
            <person name="Kiryutin B."/>
            <person name="Kitts P."/>
            <person name="Maglott D."/>
            <person name="Pruitt K."/>
            <person name="Sapojnikov V."/>
            <person name="Souvorov A."/>
            <person name="Mackey A.J."/>
            <person name="Waterhouse R.M."/>
            <person name="Wyder S."/>
            <person name="Zdobnov E.M."/>
            <person name="Zdobnov E.M."/>
            <person name="Wyder S."/>
            <person name="Kriventseva E.V."/>
            <person name="Kadowaki T."/>
            <person name="Bork P."/>
            <person name="Aranda M."/>
            <person name="Bao R."/>
            <person name="Beermann A."/>
            <person name="Berns N."/>
            <person name="Bolognesi R."/>
            <person name="Bonneton F."/>
            <person name="Bopp D."/>
            <person name="Brown S.J."/>
            <person name="Bucher G."/>
            <person name="Butts T."/>
            <person name="Chaumot A."/>
            <person name="Denell R.E."/>
            <person name="Ferrier D.E."/>
            <person name="Friedrich M."/>
            <person name="Gordon C.M."/>
            <person name="Jindra M."/>
            <person name="Klingler M."/>
            <person name="Lan Q."/>
            <person name="Lattorff H.M."/>
            <person name="Laudet V."/>
            <person name="von Levetsow C."/>
            <person name="Liu Z."/>
            <person name="Lutz R."/>
            <person name="Lynch J.A."/>
            <person name="da Fonseca R.N."/>
            <person name="Posnien N."/>
            <person name="Reuter R."/>
            <person name="Roth S."/>
            <person name="Savard J."/>
            <person name="Schinko J.B."/>
            <person name="Schmitt C."/>
            <person name="Schoppmeier M."/>
            <person name="Schroder R."/>
            <person name="Shippy T.D."/>
            <person name="Simonnet F."/>
            <person name="Marques-Souza H."/>
            <person name="Tautz D."/>
            <person name="Tomoyasu Y."/>
            <person name="Trauner J."/>
            <person name="Van der Zee M."/>
            <person name="Vervoort M."/>
            <person name="Wittkopp N."/>
            <person name="Wimmer E.A."/>
            <person name="Yang X."/>
            <person name="Jones A.K."/>
            <person name="Sattelle D.B."/>
            <person name="Ebert P.R."/>
            <person name="Nelson D."/>
            <person name="Scott J.G."/>
            <person name="Beeman R.W."/>
            <person name="Muthukrishnan S."/>
            <person name="Kramer K.J."/>
            <person name="Arakane Y."/>
            <person name="Beeman R.W."/>
            <person name="Zhu Q."/>
            <person name="Hogenkamp D."/>
            <person name="Dixit R."/>
            <person name="Oppert B."/>
            <person name="Jiang H."/>
            <person name="Zou Z."/>
            <person name="Marshall J."/>
            <person name="Elpidina E."/>
            <person name="Vinokurov K."/>
            <person name="Oppert C."/>
            <person name="Zou Z."/>
            <person name="Evans J."/>
            <person name="Lu Z."/>
            <person name="Zhao P."/>
            <person name="Sumathipala N."/>
            <person name="Altincicek B."/>
            <person name="Vilcinskas A."/>
            <person name="Williams M."/>
            <person name="Hultmark D."/>
            <person name="Hetru C."/>
            <person name="Jiang H."/>
            <person name="Grimmelikhuijzen C.J."/>
            <person name="Hauser F."/>
            <person name="Cazzamali G."/>
            <person name="Williamson M."/>
            <person name="Park Y."/>
            <person name="Li B."/>
            <person name="Tanaka Y."/>
            <person name="Predel R."/>
            <person name="Neupert S."/>
            <person name="Schachtner J."/>
            <person name="Verleyen P."/>
            <person name="Raible F."/>
            <person name="Bork P."/>
            <person name="Friedrich M."/>
            <person name="Walden K.K."/>
            <person name="Robertson H.M."/>
            <person name="Angeli S."/>
            <person name="Foret S."/>
            <person name="Bucher G."/>
            <person name="Schuetz S."/>
            <person name="Maleszka R."/>
            <person name="Wimmer E.A."/>
            <person name="Beeman R.W."/>
            <person name="Lorenzen M."/>
            <person name="Tomoyasu Y."/>
            <person name="Miller S.C."/>
            <person name="Grossmann D."/>
            <person name="Bucher G."/>
        </authorList>
    </citation>
    <scope>NUCLEOTIDE SEQUENCE [LARGE SCALE GENOMIC DNA]</scope>
    <source>
        <strain evidence="17 18">Georgia GA2</strain>
    </source>
</reference>
<name>D1ZZL8_TRICA</name>
<evidence type="ECO:0000256" key="2">
    <source>
        <dbReference type="ARBA" id="ARBA00004889"/>
    </source>
</evidence>
<dbReference type="Gene3D" id="3.40.50.2020">
    <property type="match status" value="1"/>
</dbReference>
<evidence type="ECO:0000256" key="13">
    <source>
        <dbReference type="ARBA" id="ARBA00023268"/>
    </source>
</evidence>
<evidence type="ECO:0000256" key="5">
    <source>
        <dbReference type="ARBA" id="ARBA00011971"/>
    </source>
</evidence>
<dbReference type="PANTHER" id="PTHR19278">
    <property type="entry name" value="OROTATE PHOSPHORIBOSYLTRANSFERASE"/>
    <property type="match status" value="1"/>
</dbReference>
<accession>D1ZZL8</accession>
<keyword evidence="11" id="KW-0665">Pyrimidine biosynthesis</keyword>
<dbReference type="Pfam" id="PF00215">
    <property type="entry name" value="OMPdecase"/>
    <property type="match status" value="1"/>
</dbReference>
<comment type="pathway">
    <text evidence="2">Pyrimidine metabolism; UMP biosynthesis via de novo pathway; UMP from orotate: step 1/2.</text>
</comment>
<evidence type="ECO:0000256" key="9">
    <source>
        <dbReference type="ARBA" id="ARBA00022679"/>
    </source>
</evidence>
<dbReference type="FunCoup" id="D1ZZL8">
    <property type="interactions" value="1850"/>
</dbReference>
<keyword evidence="9" id="KW-0808">Transferase</keyword>
<dbReference type="PANTHER" id="PTHR19278:SF9">
    <property type="entry name" value="URIDINE 5'-MONOPHOSPHATE SYNTHASE"/>
    <property type="match status" value="1"/>
</dbReference>
<proteinExistence type="inferred from homology"/>
<evidence type="ECO:0000256" key="3">
    <source>
        <dbReference type="ARBA" id="ARBA00006221"/>
    </source>
</evidence>
<feature type="binding site" evidence="15">
    <location>
        <position position="444"/>
    </location>
    <ligand>
        <name>substrate</name>
    </ligand>
</feature>
<evidence type="ECO:0000256" key="7">
    <source>
        <dbReference type="ARBA" id="ARBA00015047"/>
    </source>
</evidence>
<dbReference type="InterPro" id="IPR013785">
    <property type="entry name" value="Aldolase_TIM"/>
</dbReference>
<dbReference type="GO" id="GO:0006207">
    <property type="term" value="P:'de novo' pyrimidine nucleobase biosynthetic process"/>
    <property type="evidence" value="ECO:0007669"/>
    <property type="project" value="InterPro"/>
</dbReference>
<comment type="similarity">
    <text evidence="3">In the N-terminal section; belongs to the purine/pyrimidine phosphoribosyltransferase family.</text>
</comment>
<comment type="similarity">
    <text evidence="4">In the C-terminal section; belongs to the OMP decarboxylase family.</text>
</comment>
<comment type="pathway">
    <text evidence="1">Pyrimidine metabolism; UMP biosynthesis via de novo pathway; UMP from orotate: step 2/2.</text>
</comment>
<protein>
    <recommendedName>
        <fullName evidence="7">Uridine 5'-monophosphate synthase</fullName>
        <ecNumber evidence="5">2.4.2.10</ecNumber>
        <ecNumber evidence="6">4.1.1.23</ecNumber>
    </recommendedName>
</protein>
<keyword evidence="13" id="KW-0511">Multifunctional enzyme</keyword>
<dbReference type="eggNOG" id="KOG1377">
    <property type="taxonomic scope" value="Eukaryota"/>
</dbReference>
<dbReference type="InterPro" id="IPR011060">
    <property type="entry name" value="RibuloseP-bd_barrel"/>
</dbReference>
<feature type="domain" description="Orotidine 5'-phosphate decarboxylase" evidence="16">
    <location>
        <begin position="245"/>
        <end position="459"/>
    </location>
</feature>
<evidence type="ECO:0000259" key="16">
    <source>
        <dbReference type="SMART" id="SM00934"/>
    </source>
</evidence>
<dbReference type="Pfam" id="PF00156">
    <property type="entry name" value="Pribosyltran"/>
    <property type="match status" value="1"/>
</dbReference>
<feature type="active site" description="For OMPdecase activity" evidence="14">
    <location>
        <position position="304"/>
    </location>
</feature>
<evidence type="ECO:0000313" key="18">
    <source>
        <dbReference type="Proteomes" id="UP000007266"/>
    </source>
</evidence>
<dbReference type="CDD" id="cd04725">
    <property type="entry name" value="OMP_decarboxylase_like"/>
    <property type="match status" value="1"/>
</dbReference>
<dbReference type="GO" id="GO:0004590">
    <property type="term" value="F:orotidine-5'-phosphate decarboxylase activity"/>
    <property type="evidence" value="ECO:0000318"/>
    <property type="project" value="GO_Central"/>
</dbReference>
<keyword evidence="10" id="KW-0210">Decarboxylase</keyword>
<dbReference type="EMBL" id="KQ971338">
    <property type="protein sequence ID" value="EFA01834.2"/>
    <property type="molecule type" value="Genomic_DNA"/>
</dbReference>
<evidence type="ECO:0000256" key="12">
    <source>
        <dbReference type="ARBA" id="ARBA00023239"/>
    </source>
</evidence>
<dbReference type="STRING" id="7070.D1ZZL8"/>
<feature type="active site" description="For OMPdecase activity" evidence="14">
    <location>
        <position position="309"/>
    </location>
</feature>
<dbReference type="SUPFAM" id="SSF51366">
    <property type="entry name" value="Ribulose-phoshate binding barrel"/>
    <property type="match status" value="1"/>
</dbReference>
<dbReference type="Proteomes" id="UP000007266">
    <property type="component" value="Linkage group 4"/>
</dbReference>
<dbReference type="InterPro" id="IPR023031">
    <property type="entry name" value="OPRT"/>
</dbReference>
<dbReference type="InParanoid" id="D1ZZL8"/>
<evidence type="ECO:0000256" key="11">
    <source>
        <dbReference type="ARBA" id="ARBA00022975"/>
    </source>
</evidence>
<dbReference type="NCBIfam" id="TIGR00336">
    <property type="entry name" value="pyrE"/>
    <property type="match status" value="1"/>
</dbReference>
<keyword evidence="12" id="KW-0456">Lyase</keyword>
<evidence type="ECO:0000313" key="17">
    <source>
        <dbReference type="EMBL" id="EFA01834.2"/>
    </source>
</evidence>
<dbReference type="NCBIfam" id="TIGR01740">
    <property type="entry name" value="pyrF"/>
    <property type="match status" value="1"/>
</dbReference>
<dbReference type="GO" id="GO:0004588">
    <property type="term" value="F:orotate phosphoribosyltransferase activity"/>
    <property type="evidence" value="ECO:0000318"/>
    <property type="project" value="GO_Central"/>
</dbReference>
<dbReference type="OMA" id="SAKHVCG"/>
<evidence type="ECO:0000256" key="10">
    <source>
        <dbReference type="ARBA" id="ARBA00022793"/>
    </source>
</evidence>
<feature type="binding site" evidence="15">
    <location>
        <position position="251"/>
    </location>
    <ligand>
        <name>substrate</name>
    </ligand>
</feature>
<evidence type="ECO:0000256" key="6">
    <source>
        <dbReference type="ARBA" id="ARBA00012321"/>
    </source>
</evidence>
<sequence length="473" mass="52327">MSSFNEKLKLFSVELFRINAIKFGDFKTKVGLQTPVYVDLRVIVSYPKLLNDLADLILEYQKQLPKFNIICGVPYTALPIATVVSVKSDIPMVMRRKEAKDYGTKKLIEGQFNEGDKCLIIEDVVTSGSSILETVRDLKNSGINCSDAIVLLNREQGGEQLLEKNGIKMHALLTLTQLMAFLNEANCVNDSTVEKVRMYLNSTQVDPSAIKTNNRLKLPFSERAKLAKNAVSQQLFKIMASKKTTLCVAADVTSCTVLLNLAEEVGPHICLLKTHIDVLEDFHPNILKPLQEIADRHNFLLFEDRKFADIGQTVQLQYSKGLYQISSWASLVTAHSLMGKGVLDGLKQSPGLTNRGVFLLAQTSAAESLIDRSYVDNTVKLARQYGDLVTGVVCQSVLFEDEPGLVQLTPGVHLKSVGDNLSQQYNTPEVVVMDRGADVAVVGRGVTQAASPGDEARKYKEVLWAAYEKRINV</sequence>
<dbReference type="PROSITE" id="PS00156">
    <property type="entry name" value="OMPDECASE"/>
    <property type="match status" value="1"/>
</dbReference>
<evidence type="ECO:0000256" key="1">
    <source>
        <dbReference type="ARBA" id="ARBA00004861"/>
    </source>
</evidence>
<dbReference type="SMART" id="SM00934">
    <property type="entry name" value="OMPdecase"/>
    <property type="match status" value="1"/>
</dbReference>
<gene>
    <name evidence="17" type="primary">AUGUSTUS-3.0.2_07436</name>
    <name evidence="17" type="ORF">TcasGA2_TC007436</name>
</gene>
<feature type="binding site" evidence="15">
    <location>
        <position position="443"/>
    </location>
    <ligand>
        <name>substrate</name>
    </ligand>
</feature>
<feature type="active site" description="For OMPdecase activity" evidence="14">
    <location>
        <position position="306"/>
    </location>
</feature>
<evidence type="ECO:0000256" key="8">
    <source>
        <dbReference type="ARBA" id="ARBA00022676"/>
    </source>
</evidence>
<evidence type="ECO:0000256" key="14">
    <source>
        <dbReference type="PIRSR" id="PIRSR614732-1"/>
    </source>
</evidence>
<feature type="binding site" evidence="15">
    <location>
        <position position="273"/>
    </location>
    <ligand>
        <name>substrate</name>
    </ligand>
</feature>
<dbReference type="AlphaFoldDB" id="D1ZZL8"/>
<evidence type="ECO:0000256" key="15">
    <source>
        <dbReference type="PIRSR" id="PIRSR614732-2"/>
    </source>
</evidence>
<dbReference type="GO" id="GO:0044205">
    <property type="term" value="P:'de novo' UMP biosynthetic process"/>
    <property type="evidence" value="ECO:0007669"/>
    <property type="project" value="UniProtKB-UniPathway"/>
</dbReference>
<dbReference type="InterPro" id="IPR018089">
    <property type="entry name" value="OMPdecase_AS"/>
</dbReference>
<dbReference type="FunFam" id="3.40.50.2020:FF:000025">
    <property type="entry name" value="Uridine monophosphate synthetase"/>
    <property type="match status" value="1"/>
</dbReference>
<feature type="binding site" evidence="15">
    <location>
        <position position="364"/>
    </location>
    <ligand>
        <name>substrate</name>
    </ligand>
</feature>
<dbReference type="InterPro" id="IPR000836">
    <property type="entry name" value="PRTase_dom"/>
</dbReference>
<dbReference type="FunFam" id="3.20.20.70:FF:000245">
    <property type="entry name" value="Bifunctional UMP-synthetase"/>
    <property type="match status" value="1"/>
</dbReference>
<dbReference type="InterPro" id="IPR004467">
    <property type="entry name" value="Or_phspho_trans_dom"/>
</dbReference>
<keyword evidence="18" id="KW-1185">Reference proteome</keyword>
<organism evidence="17 18">
    <name type="scientific">Tribolium castaneum</name>
    <name type="common">Red flour beetle</name>
    <dbReference type="NCBI Taxonomy" id="7070"/>
    <lineage>
        <taxon>Eukaryota</taxon>
        <taxon>Metazoa</taxon>
        <taxon>Ecdysozoa</taxon>
        <taxon>Arthropoda</taxon>
        <taxon>Hexapoda</taxon>
        <taxon>Insecta</taxon>
        <taxon>Pterygota</taxon>
        <taxon>Neoptera</taxon>
        <taxon>Endopterygota</taxon>
        <taxon>Coleoptera</taxon>
        <taxon>Polyphaga</taxon>
        <taxon>Cucujiformia</taxon>
        <taxon>Tenebrionidae</taxon>
        <taxon>Tenebrionidae incertae sedis</taxon>
        <taxon>Tribolium</taxon>
    </lineage>
</organism>
<dbReference type="UniPathway" id="UPA00070">
    <property type="reaction ID" value="UER00119"/>
</dbReference>